<dbReference type="PROSITE" id="PS51184">
    <property type="entry name" value="JMJC"/>
    <property type="match status" value="1"/>
</dbReference>
<dbReference type="Pfam" id="PF00628">
    <property type="entry name" value="PHD"/>
    <property type="match status" value="2"/>
</dbReference>
<dbReference type="Pfam" id="PF01388">
    <property type="entry name" value="ARID"/>
    <property type="match status" value="1"/>
</dbReference>
<organism evidence="14 15">
    <name type="scientific">Myxozyma melibiosi</name>
    <dbReference type="NCBI Taxonomy" id="54550"/>
    <lineage>
        <taxon>Eukaryota</taxon>
        <taxon>Fungi</taxon>
        <taxon>Dikarya</taxon>
        <taxon>Ascomycota</taxon>
        <taxon>Saccharomycotina</taxon>
        <taxon>Lipomycetes</taxon>
        <taxon>Lipomycetales</taxon>
        <taxon>Lipomycetaceae</taxon>
        <taxon>Myxozyma</taxon>
    </lineage>
</organism>
<evidence type="ECO:0000313" key="14">
    <source>
        <dbReference type="EMBL" id="KAK7206142.1"/>
    </source>
</evidence>
<dbReference type="PROSITE" id="PS50016">
    <property type="entry name" value="ZF_PHD_2"/>
    <property type="match status" value="2"/>
</dbReference>
<dbReference type="SUPFAM" id="SSF57903">
    <property type="entry name" value="FYVE/PHD zinc finger"/>
    <property type="match status" value="2"/>
</dbReference>
<dbReference type="InterPro" id="IPR011011">
    <property type="entry name" value="Znf_FYVE_PHD"/>
</dbReference>
<feature type="compositionally biased region" description="Pro residues" evidence="9">
    <location>
        <begin position="1458"/>
        <end position="1469"/>
    </location>
</feature>
<feature type="domain" description="JmjC" evidence="13">
    <location>
        <begin position="518"/>
        <end position="684"/>
    </location>
</feature>
<dbReference type="CDD" id="cd15518">
    <property type="entry name" value="PHD_Ecm5p_Lid2p_like"/>
    <property type="match status" value="1"/>
</dbReference>
<dbReference type="InterPro" id="IPR001606">
    <property type="entry name" value="ARID_dom"/>
</dbReference>
<feature type="region of interest" description="Disordered" evidence="9">
    <location>
        <begin position="889"/>
        <end position="914"/>
    </location>
</feature>
<dbReference type="SMART" id="SM01014">
    <property type="entry name" value="ARID"/>
    <property type="match status" value="1"/>
</dbReference>
<dbReference type="PANTHER" id="PTHR10694">
    <property type="entry name" value="LYSINE-SPECIFIC DEMETHYLASE"/>
    <property type="match status" value="1"/>
</dbReference>
<comment type="subcellular location">
    <subcellularLocation>
        <location evidence="1">Nucleus</location>
    </subcellularLocation>
</comment>
<dbReference type="PANTHER" id="PTHR10694:SF33">
    <property type="entry name" value="LYSINE-SPECIFIC DEMETHYLASE 5"/>
    <property type="match status" value="1"/>
</dbReference>
<feature type="region of interest" description="Disordered" evidence="9">
    <location>
        <begin position="1422"/>
        <end position="1501"/>
    </location>
</feature>
<proteinExistence type="predicted"/>
<dbReference type="SMART" id="SM00501">
    <property type="entry name" value="BRIGHT"/>
    <property type="match status" value="1"/>
</dbReference>
<dbReference type="SMART" id="SM00545">
    <property type="entry name" value="JmjN"/>
    <property type="match status" value="1"/>
</dbReference>
<dbReference type="SMART" id="SM00558">
    <property type="entry name" value="JmjC"/>
    <property type="match status" value="1"/>
</dbReference>
<feature type="region of interest" description="Disordered" evidence="9">
    <location>
        <begin position="247"/>
        <end position="294"/>
    </location>
</feature>
<feature type="domain" description="JmjN" evidence="12">
    <location>
        <begin position="79"/>
        <end position="120"/>
    </location>
</feature>
<evidence type="ECO:0000259" key="11">
    <source>
        <dbReference type="PROSITE" id="PS51011"/>
    </source>
</evidence>
<keyword evidence="3" id="KW-0677">Repeat</keyword>
<evidence type="ECO:0000259" key="10">
    <source>
        <dbReference type="PROSITE" id="PS50016"/>
    </source>
</evidence>
<feature type="compositionally biased region" description="Low complexity" evidence="9">
    <location>
        <begin position="891"/>
        <end position="909"/>
    </location>
</feature>
<keyword evidence="7" id="KW-0539">Nucleus</keyword>
<keyword evidence="6" id="KW-0408">Iron</keyword>
<evidence type="ECO:0000256" key="5">
    <source>
        <dbReference type="ARBA" id="ARBA00022833"/>
    </source>
</evidence>
<feature type="compositionally biased region" description="Polar residues" evidence="9">
    <location>
        <begin position="283"/>
        <end position="294"/>
    </location>
</feature>
<dbReference type="Gene3D" id="1.10.150.60">
    <property type="entry name" value="ARID DNA-binding domain"/>
    <property type="match status" value="1"/>
</dbReference>
<feature type="domain" description="ARID" evidence="11">
    <location>
        <begin position="144"/>
        <end position="237"/>
    </location>
</feature>
<protein>
    <submittedName>
        <fullName evidence="14">PLU-1-like protein-domain-containing protein</fullName>
    </submittedName>
</protein>
<gene>
    <name evidence="14" type="ORF">BZA70DRAFT_266474</name>
</gene>
<dbReference type="SUPFAM" id="SSF46774">
    <property type="entry name" value="ARID-like"/>
    <property type="match status" value="1"/>
</dbReference>
<dbReference type="InterPro" id="IPR001965">
    <property type="entry name" value="Znf_PHD"/>
</dbReference>
<keyword evidence="2" id="KW-0479">Metal-binding</keyword>
<dbReference type="SMART" id="SM00249">
    <property type="entry name" value="PHD"/>
    <property type="match status" value="2"/>
</dbReference>
<evidence type="ECO:0000256" key="9">
    <source>
        <dbReference type="SAM" id="MobiDB-lite"/>
    </source>
</evidence>
<dbReference type="InterPro" id="IPR013083">
    <property type="entry name" value="Znf_RING/FYVE/PHD"/>
</dbReference>
<dbReference type="Pfam" id="PF02373">
    <property type="entry name" value="JmjC"/>
    <property type="match status" value="1"/>
</dbReference>
<keyword evidence="5" id="KW-0862">Zinc</keyword>
<reference evidence="14 15" key="1">
    <citation type="submission" date="2024-03" db="EMBL/GenBank/DDBJ databases">
        <title>Genome-scale model development and genomic sequencing of the oleaginous clade Lipomyces.</title>
        <authorList>
            <consortium name="Lawrence Berkeley National Laboratory"/>
            <person name="Czajka J.J."/>
            <person name="Han Y."/>
            <person name="Kim J."/>
            <person name="Mondo S.J."/>
            <person name="Hofstad B.A."/>
            <person name="Robles A."/>
            <person name="Haridas S."/>
            <person name="Riley R."/>
            <person name="LaButti K."/>
            <person name="Pangilinan J."/>
            <person name="Andreopoulos W."/>
            <person name="Lipzen A."/>
            <person name="Yan J."/>
            <person name="Wang M."/>
            <person name="Ng V."/>
            <person name="Grigoriev I.V."/>
            <person name="Spatafora J.W."/>
            <person name="Magnuson J.K."/>
            <person name="Baker S.E."/>
            <person name="Pomraning K.R."/>
        </authorList>
    </citation>
    <scope>NUCLEOTIDE SEQUENCE [LARGE SCALE GENOMIC DNA]</scope>
    <source>
        <strain evidence="14 15">Phaff 52-87</strain>
    </source>
</reference>
<evidence type="ECO:0000256" key="4">
    <source>
        <dbReference type="ARBA" id="ARBA00022771"/>
    </source>
</evidence>
<keyword evidence="4 8" id="KW-0863">Zinc-finger</keyword>
<dbReference type="Pfam" id="PF08429">
    <property type="entry name" value="PLU-1"/>
    <property type="match status" value="1"/>
</dbReference>
<dbReference type="Gene3D" id="2.60.120.650">
    <property type="entry name" value="Cupin"/>
    <property type="match status" value="1"/>
</dbReference>
<sequence length="1501" mass="169518">MVPEYSYPSSEAFQPKLRMKAANGHGLAPVPLTDFGIPSVTSRQRPRALALDFDTVEGVADKSHKPPPKTDRVFGLQEAPTYYPSPEEFKDPFAYIKSISEEARQYGIVKIVPPDSWNPPFSLDTEKFWFKTRRQELNSMEGGTRANLNFLDQLHKFHKQRGITLTKLPSVDRRPLDLYHLKKSVDMRGGFVVVCKKKQWAEIGRELGYSGKIMTSLSSSLKTAYQKYVYPYELYLKSAKPLVQQQKEEEFGGPITPSKRQRTVSGTSIGDTPSLSPPGTPTDARSSAMKNGDRTSLSVESMLDMKTESEYSASGSSYSQAPDGELGEHGRHSKRIKRETPQDEQSATVVGSNMIMHRKTGVVKRLHDLASSRKPGENCEVCGRGDDAATMLLCDGCDNGYHMACLKPALKALPDYDWYCDKCLVGTGEFGFEEGQVYNLRQFQEKAKNFLDHYLSTRMPLNGKSKRATRVTEDEIEAEFWRLVESLDETVEVEYGADIHSTIHGSGFPTIERDPLDPYSTDPWNLNLLPLHEKSLFRHIKTDISGMTVPWLYVGMVFSTFCWHSEDHNTYSANYQHFGATKTWYGIPGDDADKFEDAMRKAVPELFEQQPDLLFQLVTMLSPKRLTEEGVRCYSIDQRPGEFVITFPQAYHSGFNHGFNFNEAVNFAPADWEPYGKLGVEIYQDYRKLPVFSHEELLLTAAERDHSIDTATWLGPALTSIKDQELNMRRHVQMIIPTIKVAKSPFKENDEVQCAYCNAFCYLSQIGCGCTSSVVCLNHYDELCDCKRSSRVLYINMPEETLEKIVSKVNERAALPQQWVEKYNKLFSGGEENKPSAKSLRSLLVESEKINYHIPETDQLRKIVEQANEWVEEAQSILARKVGYRRKIERTGSSSRRGSVKSGASSAAGEETEREVLHKPEYIDSLLQRIESMPFTSAEIDLLYERKSQIEEFVEHARETLANETNDADVYVALIETGYGLNVELEEVKALEVRLARLQWHERASDAGKTYIYLPDVKNILAEADRLEISQDRDELYSKLTKASTAGDKWEAEVNSQMRSGKPDYDLLDSMYDEASVTPVYKETYDRLGKFLIKHKEIEDAFVEFVEGCRSAEFSARPTYKDARKISEYLQDPASENPNSAEIRRYMQHVENWLSQGQALFFTAGTSGNSTLTSHLETAAKRTKNALSALDKPHTQQPTAEGEKRSSKELFCICRQPESGLMIECENCHEWYHNRCLKIPRGSLKDKEHYYCLLCDSRQVINRDYLRPTLEALEDWLKSASALGFIPEEFAHVKTLVEEAQRFRATLSPMIRPGHAYQAADIPILRFYLRKLEGSDVYLAEETQFLQRILNELASAAAAVDSRAGTGELTSTALDMPTKSQQYVTYNEYPPVYQSQPAEPGSGAGTMGDTRRMVVVDQVPRPSSLPVNQIPHQMQQQQQQQSAQSVQLPPLSSLLSGAPPPPPPPPSLTPPSMTSSVEPRLQINLPPPSHFGVHKAPSQLG</sequence>
<evidence type="ECO:0000259" key="12">
    <source>
        <dbReference type="PROSITE" id="PS51183"/>
    </source>
</evidence>
<name>A0ABR1F8L9_9ASCO</name>
<dbReference type="InterPro" id="IPR013637">
    <property type="entry name" value="Lys_sp_deMease-like_dom"/>
</dbReference>
<dbReference type="PROSITE" id="PS51011">
    <property type="entry name" value="ARID"/>
    <property type="match status" value="1"/>
</dbReference>
<evidence type="ECO:0000256" key="6">
    <source>
        <dbReference type="ARBA" id="ARBA00023004"/>
    </source>
</evidence>
<dbReference type="PROSITE" id="PS51183">
    <property type="entry name" value="JMJN"/>
    <property type="match status" value="1"/>
</dbReference>
<dbReference type="InterPro" id="IPR036431">
    <property type="entry name" value="ARID_dom_sf"/>
</dbReference>
<dbReference type="Pfam" id="PF02375">
    <property type="entry name" value="JmjN"/>
    <property type="match status" value="1"/>
</dbReference>
<feature type="compositionally biased region" description="Low complexity" evidence="9">
    <location>
        <begin position="1433"/>
        <end position="1457"/>
    </location>
</feature>
<dbReference type="PROSITE" id="PS01359">
    <property type="entry name" value="ZF_PHD_1"/>
    <property type="match status" value="2"/>
</dbReference>
<feature type="domain" description="PHD-type" evidence="10">
    <location>
        <begin position="1209"/>
        <end position="1258"/>
    </location>
</feature>
<dbReference type="CDD" id="cd15543">
    <property type="entry name" value="PHD_RSF1"/>
    <property type="match status" value="1"/>
</dbReference>
<dbReference type="RefSeq" id="XP_064769175.1">
    <property type="nucleotide sequence ID" value="XM_064911031.1"/>
</dbReference>
<feature type="domain" description="PHD-type" evidence="10">
    <location>
        <begin position="376"/>
        <end position="426"/>
    </location>
</feature>
<evidence type="ECO:0000256" key="7">
    <source>
        <dbReference type="ARBA" id="ARBA00023242"/>
    </source>
</evidence>
<dbReference type="GeneID" id="90036543"/>
<dbReference type="InterPro" id="IPR019786">
    <property type="entry name" value="Zinc_finger_PHD-type_CS"/>
</dbReference>
<evidence type="ECO:0000256" key="3">
    <source>
        <dbReference type="ARBA" id="ARBA00022737"/>
    </source>
</evidence>
<comment type="caution">
    <text evidence="14">The sequence shown here is derived from an EMBL/GenBank/DDBJ whole genome shotgun (WGS) entry which is preliminary data.</text>
</comment>
<evidence type="ECO:0000256" key="8">
    <source>
        <dbReference type="PROSITE-ProRule" id="PRU00146"/>
    </source>
</evidence>
<feature type="compositionally biased region" description="Low complexity" evidence="9">
    <location>
        <begin position="310"/>
        <end position="319"/>
    </location>
</feature>
<feature type="compositionally biased region" description="Polar residues" evidence="9">
    <location>
        <begin position="263"/>
        <end position="274"/>
    </location>
</feature>
<dbReference type="InterPro" id="IPR003347">
    <property type="entry name" value="JmjC_dom"/>
</dbReference>
<evidence type="ECO:0000313" key="15">
    <source>
        <dbReference type="Proteomes" id="UP001498771"/>
    </source>
</evidence>
<dbReference type="SUPFAM" id="SSF51197">
    <property type="entry name" value="Clavaminate synthase-like"/>
    <property type="match status" value="1"/>
</dbReference>
<accession>A0ABR1F8L9</accession>
<dbReference type="InterPro" id="IPR004198">
    <property type="entry name" value="Znf_C5HC2"/>
</dbReference>
<dbReference type="InterPro" id="IPR019787">
    <property type="entry name" value="Znf_PHD-finger"/>
</dbReference>
<dbReference type="Pfam" id="PF02928">
    <property type="entry name" value="zf-C5HC2"/>
    <property type="match status" value="1"/>
</dbReference>
<dbReference type="Gene3D" id="3.30.40.10">
    <property type="entry name" value="Zinc/RING finger domain, C3HC4 (zinc finger)"/>
    <property type="match status" value="1"/>
</dbReference>
<evidence type="ECO:0000256" key="2">
    <source>
        <dbReference type="ARBA" id="ARBA00022723"/>
    </source>
</evidence>
<feature type="region of interest" description="Disordered" evidence="9">
    <location>
        <begin position="308"/>
        <end position="348"/>
    </location>
</feature>
<evidence type="ECO:0000256" key="1">
    <source>
        <dbReference type="ARBA" id="ARBA00004123"/>
    </source>
</evidence>
<keyword evidence="15" id="KW-1185">Reference proteome</keyword>
<dbReference type="EMBL" id="JBBJBU010000003">
    <property type="protein sequence ID" value="KAK7206142.1"/>
    <property type="molecule type" value="Genomic_DNA"/>
</dbReference>
<dbReference type="Gene3D" id="2.30.30.1150">
    <property type="match status" value="1"/>
</dbReference>
<dbReference type="InterPro" id="IPR003349">
    <property type="entry name" value="JmjN"/>
</dbReference>
<evidence type="ECO:0000259" key="13">
    <source>
        <dbReference type="PROSITE" id="PS51184"/>
    </source>
</evidence>
<dbReference type="Proteomes" id="UP001498771">
    <property type="component" value="Unassembled WGS sequence"/>
</dbReference>